<name>F6B7R3_DESCC</name>
<dbReference type="HOGENOM" id="CLU_100151_0_0_9"/>
<proteinExistence type="predicted"/>
<dbReference type="KEGG" id="dca:Desca_0543"/>
<feature type="compositionally biased region" description="Polar residues" evidence="1">
    <location>
        <begin position="159"/>
        <end position="172"/>
    </location>
</feature>
<keyword evidence="3" id="KW-1185">Reference proteome</keyword>
<organism evidence="2 3">
    <name type="scientific">Desulfotomaculum nigrificans (strain DSM 14880 / VKM B-2319 / CO-1-SRB)</name>
    <name type="common">Desulfotomaculum carboxydivorans</name>
    <dbReference type="NCBI Taxonomy" id="868595"/>
    <lineage>
        <taxon>Bacteria</taxon>
        <taxon>Bacillati</taxon>
        <taxon>Bacillota</taxon>
        <taxon>Clostridia</taxon>
        <taxon>Eubacteriales</taxon>
        <taxon>Desulfotomaculaceae</taxon>
        <taxon>Desulfotomaculum</taxon>
    </lineage>
</organism>
<protein>
    <submittedName>
        <fullName evidence="2">Fis family transcriptional regulator</fullName>
    </submittedName>
</protein>
<accession>F6B7R3</accession>
<dbReference type="EMBL" id="CP002736">
    <property type="protein sequence ID" value="AEF93435.1"/>
    <property type="molecule type" value="Genomic_DNA"/>
</dbReference>
<reference evidence="2 3" key="1">
    <citation type="submission" date="2011-05" db="EMBL/GenBank/DDBJ databases">
        <title>Complete sequence of Desulfotomaculum carboxydivorans CO-1-SRB.</title>
        <authorList>
            <consortium name="US DOE Joint Genome Institute"/>
            <person name="Lucas S."/>
            <person name="Han J."/>
            <person name="Lapidus A."/>
            <person name="Cheng J.-F."/>
            <person name="Goodwin L."/>
            <person name="Pitluck S."/>
            <person name="Peters L."/>
            <person name="Mikhailova N."/>
            <person name="Lu M."/>
            <person name="Han C."/>
            <person name="Tapia R."/>
            <person name="Land M."/>
            <person name="Hauser L."/>
            <person name="Kyrpides N."/>
            <person name="Ivanova N."/>
            <person name="Pagani I."/>
            <person name="Stams A."/>
            <person name="Plugge C."/>
            <person name="Muyzer G."/>
            <person name="Kuever J."/>
            <person name="Parshina S."/>
            <person name="Ivanova A."/>
            <person name="Nazina T."/>
            <person name="Woyke T."/>
        </authorList>
    </citation>
    <scope>NUCLEOTIDE SEQUENCE [LARGE SCALE GENOMIC DNA]</scope>
    <source>
        <strain evidence="3">DSM 14880 / VKM B-2319 / CO-1-SRB</strain>
    </source>
</reference>
<feature type="region of interest" description="Disordered" evidence="1">
    <location>
        <begin position="144"/>
        <end position="172"/>
    </location>
</feature>
<dbReference type="AlphaFoldDB" id="F6B7R3"/>
<evidence type="ECO:0000313" key="2">
    <source>
        <dbReference type="EMBL" id="AEF93435.1"/>
    </source>
</evidence>
<dbReference type="STRING" id="868595.Desca_0543"/>
<evidence type="ECO:0000313" key="3">
    <source>
        <dbReference type="Proteomes" id="UP000009226"/>
    </source>
</evidence>
<sequence>MLLAGSIAGVALADSNTESTPDQSKDQFYQEFISDFAANLGVSADQVTAALEATKKQMVQEAVQQGKITQTQADEILAQKGFGFGFGMGDHRQNRGDITQNAGFLNDAAGVLGISADELKSELQSGKKLDQIINDHGMTMDQFRQKMPKPQRPLMNDKGVNNTDASAGTTSN</sequence>
<evidence type="ECO:0000256" key="1">
    <source>
        <dbReference type="SAM" id="MobiDB-lite"/>
    </source>
</evidence>
<gene>
    <name evidence="2" type="ordered locus">Desca_0543</name>
</gene>
<dbReference type="Proteomes" id="UP000009226">
    <property type="component" value="Chromosome"/>
</dbReference>